<comment type="caution">
    <text evidence="2">The sequence shown here is derived from an EMBL/GenBank/DDBJ whole genome shotgun (WGS) entry which is preliminary data.</text>
</comment>
<feature type="transmembrane region" description="Helical" evidence="1">
    <location>
        <begin position="144"/>
        <end position="165"/>
    </location>
</feature>
<name>A0ABR1L800_9PEZI</name>
<keyword evidence="3" id="KW-1185">Reference proteome</keyword>
<evidence type="ECO:0000256" key="1">
    <source>
        <dbReference type="SAM" id="Phobius"/>
    </source>
</evidence>
<dbReference type="RefSeq" id="XP_066651196.1">
    <property type="nucleotide sequence ID" value="XM_066793738.1"/>
</dbReference>
<keyword evidence="1" id="KW-1133">Transmembrane helix</keyword>
<keyword evidence="1" id="KW-0472">Membrane</keyword>
<evidence type="ECO:0000313" key="2">
    <source>
        <dbReference type="EMBL" id="KAK7531372.1"/>
    </source>
</evidence>
<dbReference type="GeneID" id="92026644"/>
<gene>
    <name evidence="2" type="ORF">J3D65DRAFT_112275</name>
</gene>
<organism evidence="2 3">
    <name type="scientific">Phyllosticta citribraziliensis</name>
    <dbReference type="NCBI Taxonomy" id="989973"/>
    <lineage>
        <taxon>Eukaryota</taxon>
        <taxon>Fungi</taxon>
        <taxon>Dikarya</taxon>
        <taxon>Ascomycota</taxon>
        <taxon>Pezizomycotina</taxon>
        <taxon>Dothideomycetes</taxon>
        <taxon>Dothideomycetes incertae sedis</taxon>
        <taxon>Botryosphaeriales</taxon>
        <taxon>Phyllostictaceae</taxon>
        <taxon>Phyllosticta</taxon>
    </lineage>
</organism>
<dbReference type="EMBL" id="JBBPEH010000012">
    <property type="protein sequence ID" value="KAK7531372.1"/>
    <property type="molecule type" value="Genomic_DNA"/>
</dbReference>
<reference evidence="2 3" key="1">
    <citation type="submission" date="2024-04" db="EMBL/GenBank/DDBJ databases">
        <title>Phyllosticta paracitricarpa is synonymous to the EU quarantine fungus P. citricarpa based on phylogenomic analyses.</title>
        <authorList>
            <consortium name="Lawrence Berkeley National Laboratory"/>
            <person name="Van ingen-buijs V.A."/>
            <person name="Van westerhoven A.C."/>
            <person name="Haridas S."/>
            <person name="Skiadas P."/>
            <person name="Martin F."/>
            <person name="Groenewald J.Z."/>
            <person name="Crous P.W."/>
            <person name="Seidl M.F."/>
        </authorList>
    </citation>
    <scope>NUCLEOTIDE SEQUENCE [LARGE SCALE GENOMIC DNA]</scope>
    <source>
        <strain evidence="2 3">CPC 17464</strain>
    </source>
</reference>
<protein>
    <submittedName>
        <fullName evidence="2">Uncharacterized protein</fullName>
    </submittedName>
</protein>
<accession>A0ABR1L800</accession>
<dbReference type="Proteomes" id="UP001360953">
    <property type="component" value="Unassembled WGS sequence"/>
</dbReference>
<proteinExistence type="predicted"/>
<sequence>MFWVSDSRVEASVSVGERVRALASGALRAMVANLSPIICGARLAPSHHFSKAAPPTPHRPMVGTARHPDPPHRSSTLGKTHCLVHPPLSGSILAMDPPLVSSPRYRPRGTARQPSDVASRRVGILASHGICSQMAKVKSDFGRFGLCQTGIVLTFLPFYLFNHVFNTSPFVYL</sequence>
<evidence type="ECO:0000313" key="3">
    <source>
        <dbReference type="Proteomes" id="UP001360953"/>
    </source>
</evidence>
<keyword evidence="1" id="KW-0812">Transmembrane</keyword>